<comment type="caution">
    <text evidence="1">The sequence shown here is derived from an EMBL/GenBank/DDBJ whole genome shotgun (WGS) entry which is preliminary data.</text>
</comment>
<organism evidence="1 2">
    <name type="scientific">Staphylococcus pragensis</name>
    <dbReference type="NCBI Taxonomy" id="1611836"/>
    <lineage>
        <taxon>Bacteria</taxon>
        <taxon>Bacillati</taxon>
        <taxon>Bacillota</taxon>
        <taxon>Bacilli</taxon>
        <taxon>Bacillales</taxon>
        <taxon>Staphylococcaceae</taxon>
        <taxon>Staphylococcus</taxon>
    </lineage>
</organism>
<dbReference type="EMBL" id="SRPJ01000002">
    <property type="protein sequence ID" value="TGN27701.1"/>
    <property type="molecule type" value="Genomic_DNA"/>
</dbReference>
<sequence>MRELNFYIDEMKTEVIDADLKTKINTVITMIGEHMESKENYMDSLIADGKHMEVYCVKEYYQNDYVVMAVLNSILKDIDFMQKEIATHHSNALDKLEASPISTDQSEIENADK</sequence>
<accession>A0A4Z1C5Y5</accession>
<evidence type="ECO:0000313" key="2">
    <source>
        <dbReference type="Proteomes" id="UP000297459"/>
    </source>
</evidence>
<keyword evidence="2" id="KW-1185">Reference proteome</keyword>
<dbReference type="RefSeq" id="WP_126565780.1">
    <property type="nucleotide sequence ID" value="NZ_BMCY01000002.1"/>
</dbReference>
<evidence type="ECO:0000313" key="1">
    <source>
        <dbReference type="EMBL" id="TGN27701.1"/>
    </source>
</evidence>
<name>A0A4Z1C5Y5_9STAP</name>
<reference evidence="1 2" key="1">
    <citation type="submission" date="2019-04" db="EMBL/GenBank/DDBJ databases">
        <title>Genomic characterization of Staphylococcus petrasii strains.</title>
        <authorList>
            <person name="Vrbovska V."/>
            <person name="Kovarovic V."/>
            <person name="Maslanova I."/>
            <person name="Indrakova A."/>
            <person name="Petras P."/>
            <person name="Sedo O."/>
            <person name="Svec P."/>
            <person name="Fisarova L."/>
            <person name="Sedlacek I."/>
            <person name="Doskar J."/>
            <person name="Pantucek R."/>
        </authorList>
    </citation>
    <scope>NUCLEOTIDE SEQUENCE [LARGE SCALE GENOMIC DNA]</scope>
    <source>
        <strain evidence="1 2">CCM 8529</strain>
    </source>
</reference>
<dbReference type="Proteomes" id="UP000297459">
    <property type="component" value="Unassembled WGS sequence"/>
</dbReference>
<proteinExistence type="predicted"/>
<gene>
    <name evidence="1" type="ORF">E2558_07580</name>
</gene>
<protein>
    <submittedName>
        <fullName evidence="1">Uncharacterized protein</fullName>
    </submittedName>
</protein>
<dbReference type="AlphaFoldDB" id="A0A4Z1C5Y5"/>